<sequence length="281" mass="32431">MKMKAPFLYIFILLAGTNCKQVTTSAASLPPPAWLAKNYNHVVMIEEENTAEQAGSYLVDIPLKEPQDSVSVFFLNTRIPLELFKKPNAFYPSLKEFILIVPDWKYYQDVAEASEKKGIILEPLVTNYYYHITRNDQGVVKTDSTHISGNGHPRFSYTEPVVPKDMLNVYRTESYGSVCCPRDPRWELQQDDVPFIKAYEQVKGIAIQGIYKQNNGKEGEHTVYYTLPGLTSKQRLDFILEKRSQWIINKETKDMSFNPQIFTPQLIKIEKEGFRKMTKIN</sequence>
<feature type="signal peptide" evidence="1">
    <location>
        <begin position="1"/>
        <end position="20"/>
    </location>
</feature>
<protein>
    <recommendedName>
        <fullName evidence="4">Lipoprotein</fullName>
    </recommendedName>
</protein>
<gene>
    <name evidence="2" type="ORF">BMF97_03485</name>
</gene>
<dbReference type="AlphaFoldDB" id="A0A1T3FHT1"/>
<name>A0A1T3FHT1_ELIME</name>
<dbReference type="Proteomes" id="UP000188947">
    <property type="component" value="Unassembled WGS sequence"/>
</dbReference>
<dbReference type="OrthoDB" id="822112at2"/>
<evidence type="ECO:0000313" key="3">
    <source>
        <dbReference type="Proteomes" id="UP000188947"/>
    </source>
</evidence>
<dbReference type="EMBL" id="MPOG01000004">
    <property type="protein sequence ID" value="OOH97513.1"/>
    <property type="molecule type" value="Genomic_DNA"/>
</dbReference>
<comment type="caution">
    <text evidence="2">The sequence shown here is derived from an EMBL/GenBank/DDBJ whole genome shotgun (WGS) entry which is preliminary data.</text>
</comment>
<reference evidence="2 3" key="1">
    <citation type="submission" date="2016-11" db="EMBL/GenBank/DDBJ databases">
        <title>Genome sequence and comparative genomic analysis of clinical strain Elizabethkingia meningoseptica 61421 PRCM.</title>
        <authorList>
            <person name="Wang M."/>
            <person name="Hu S."/>
            <person name="Cao L."/>
            <person name="Jiang T."/>
            <person name="Zhou Y."/>
            <person name="Ming D."/>
        </authorList>
    </citation>
    <scope>NUCLEOTIDE SEQUENCE [LARGE SCALE GENOMIC DNA]</scope>
    <source>
        <strain evidence="2 3">61421 PRCM</strain>
    </source>
</reference>
<evidence type="ECO:0000313" key="2">
    <source>
        <dbReference type="EMBL" id="OOH97513.1"/>
    </source>
</evidence>
<keyword evidence="3" id="KW-1185">Reference proteome</keyword>
<keyword evidence="1" id="KW-0732">Signal</keyword>
<dbReference type="STRING" id="238.BBD35_10815"/>
<dbReference type="eggNOG" id="ENOG5032SSC">
    <property type="taxonomic scope" value="Bacteria"/>
</dbReference>
<evidence type="ECO:0000256" key="1">
    <source>
        <dbReference type="SAM" id="SignalP"/>
    </source>
</evidence>
<proteinExistence type="predicted"/>
<organism evidence="2 3">
    <name type="scientific">Elizabethkingia meningoseptica</name>
    <name type="common">Chryseobacterium meningosepticum</name>
    <dbReference type="NCBI Taxonomy" id="238"/>
    <lineage>
        <taxon>Bacteria</taxon>
        <taxon>Pseudomonadati</taxon>
        <taxon>Bacteroidota</taxon>
        <taxon>Flavobacteriia</taxon>
        <taxon>Flavobacteriales</taxon>
        <taxon>Weeksellaceae</taxon>
        <taxon>Elizabethkingia</taxon>
    </lineage>
</organism>
<evidence type="ECO:0008006" key="4">
    <source>
        <dbReference type="Google" id="ProtNLM"/>
    </source>
</evidence>
<accession>A0A1T3FHT1</accession>
<feature type="chain" id="PRO_5030034642" description="Lipoprotein" evidence="1">
    <location>
        <begin position="21"/>
        <end position="281"/>
    </location>
</feature>